<evidence type="ECO:0008006" key="3">
    <source>
        <dbReference type="Google" id="ProtNLM"/>
    </source>
</evidence>
<dbReference type="Gene3D" id="2.60.40.420">
    <property type="entry name" value="Cupredoxins - blue copper proteins"/>
    <property type="match status" value="1"/>
</dbReference>
<evidence type="ECO:0000313" key="2">
    <source>
        <dbReference type="Proteomes" id="UP000228750"/>
    </source>
</evidence>
<protein>
    <recommendedName>
        <fullName evidence="3">EfeO-type cupredoxin-like domain-containing protein</fullName>
    </recommendedName>
</protein>
<gene>
    <name evidence="1" type="ORF">COX82_02320</name>
</gene>
<evidence type="ECO:0000313" key="1">
    <source>
        <dbReference type="EMBL" id="PIZ93637.1"/>
    </source>
</evidence>
<sequence length="67" mass="6976">AGVPTTLIVDDQGIQGCGIFLASRGLIDSFVELKLGKNTIDLGTPKAGTYKITCSMGMVAPVTLHIQ</sequence>
<name>A0A2M7V4Y8_9BACT</name>
<dbReference type="EMBL" id="PFPJ01000042">
    <property type="protein sequence ID" value="PIZ93637.1"/>
    <property type="molecule type" value="Genomic_DNA"/>
</dbReference>
<proteinExistence type="predicted"/>
<reference evidence="2" key="1">
    <citation type="submission" date="2017-09" db="EMBL/GenBank/DDBJ databases">
        <title>Depth-based differentiation of microbial function through sediment-hosted aquifers and enrichment of novel symbionts in the deep terrestrial subsurface.</title>
        <authorList>
            <person name="Probst A.J."/>
            <person name="Ladd B."/>
            <person name="Jarett J.K."/>
            <person name="Geller-Mcgrath D.E."/>
            <person name="Sieber C.M.K."/>
            <person name="Emerson J.B."/>
            <person name="Anantharaman K."/>
            <person name="Thomas B.C."/>
            <person name="Malmstrom R."/>
            <person name="Stieglmeier M."/>
            <person name="Klingl A."/>
            <person name="Woyke T."/>
            <person name="Ryan C.M."/>
            <person name="Banfield J.F."/>
        </authorList>
    </citation>
    <scope>NUCLEOTIDE SEQUENCE [LARGE SCALE GENOMIC DNA]</scope>
</reference>
<dbReference type="InterPro" id="IPR008972">
    <property type="entry name" value="Cupredoxin"/>
</dbReference>
<accession>A0A2M7V4Y8</accession>
<dbReference type="Proteomes" id="UP000228750">
    <property type="component" value="Unassembled WGS sequence"/>
</dbReference>
<organism evidence="1 2">
    <name type="scientific">Candidatus Magasanikbacteria bacterium CG_4_10_14_0_2_um_filter_41_10</name>
    <dbReference type="NCBI Taxonomy" id="1974638"/>
    <lineage>
        <taxon>Bacteria</taxon>
        <taxon>Candidatus Magasanikiibacteriota</taxon>
    </lineage>
</organism>
<feature type="non-terminal residue" evidence="1">
    <location>
        <position position="1"/>
    </location>
</feature>
<dbReference type="AlphaFoldDB" id="A0A2M7V4Y8"/>
<comment type="caution">
    <text evidence="1">The sequence shown here is derived from an EMBL/GenBank/DDBJ whole genome shotgun (WGS) entry which is preliminary data.</text>
</comment>